<name>A0ABR4LL29_9EURO</name>
<keyword evidence="2" id="KW-1185">Reference proteome</keyword>
<comment type="caution">
    <text evidence="1">The sequence shown here is derived from an EMBL/GenBank/DDBJ whole genome shotgun (WGS) entry which is preliminary data.</text>
</comment>
<dbReference type="EMBL" id="JBFXLQ010000033">
    <property type="protein sequence ID" value="KAL2865216.1"/>
    <property type="molecule type" value="Genomic_DNA"/>
</dbReference>
<gene>
    <name evidence="1" type="ORF">BJX67DRAFT_373308</name>
</gene>
<organism evidence="1 2">
    <name type="scientific">Aspergillus lucknowensis</name>
    <dbReference type="NCBI Taxonomy" id="176173"/>
    <lineage>
        <taxon>Eukaryota</taxon>
        <taxon>Fungi</taxon>
        <taxon>Dikarya</taxon>
        <taxon>Ascomycota</taxon>
        <taxon>Pezizomycotina</taxon>
        <taxon>Eurotiomycetes</taxon>
        <taxon>Eurotiomycetidae</taxon>
        <taxon>Eurotiales</taxon>
        <taxon>Aspergillaceae</taxon>
        <taxon>Aspergillus</taxon>
        <taxon>Aspergillus subgen. Nidulantes</taxon>
    </lineage>
</organism>
<evidence type="ECO:0000313" key="1">
    <source>
        <dbReference type="EMBL" id="KAL2865216.1"/>
    </source>
</evidence>
<reference evidence="1 2" key="1">
    <citation type="submission" date="2024-07" db="EMBL/GenBank/DDBJ databases">
        <title>Section-level genome sequencing and comparative genomics of Aspergillus sections Usti and Cavernicolus.</title>
        <authorList>
            <consortium name="Lawrence Berkeley National Laboratory"/>
            <person name="Nybo J.L."/>
            <person name="Vesth T.C."/>
            <person name="Theobald S."/>
            <person name="Frisvad J.C."/>
            <person name="Larsen T.O."/>
            <person name="Kjaerboelling I."/>
            <person name="Rothschild-Mancinelli K."/>
            <person name="Lyhne E.K."/>
            <person name="Kogle M.E."/>
            <person name="Barry K."/>
            <person name="Clum A."/>
            <person name="Na H."/>
            <person name="Ledsgaard L."/>
            <person name="Lin J."/>
            <person name="Lipzen A."/>
            <person name="Kuo A."/>
            <person name="Riley R."/>
            <person name="Mondo S."/>
            <person name="Labutti K."/>
            <person name="Haridas S."/>
            <person name="Pangalinan J."/>
            <person name="Salamov A.A."/>
            <person name="Simmons B.A."/>
            <person name="Magnuson J.K."/>
            <person name="Chen J."/>
            <person name="Drula E."/>
            <person name="Henrissat B."/>
            <person name="Wiebenga A."/>
            <person name="Lubbers R.J."/>
            <person name="Gomes A.C."/>
            <person name="Macurrencykelacurrency M.R."/>
            <person name="Stajich J."/>
            <person name="Grigoriev I.V."/>
            <person name="Mortensen U.H."/>
            <person name="De Vries R.P."/>
            <person name="Baker S.E."/>
            <person name="Andersen M.R."/>
        </authorList>
    </citation>
    <scope>NUCLEOTIDE SEQUENCE [LARGE SCALE GENOMIC DNA]</scope>
    <source>
        <strain evidence="1 2">CBS 449.75</strain>
    </source>
</reference>
<dbReference type="Proteomes" id="UP001610432">
    <property type="component" value="Unassembled WGS sequence"/>
</dbReference>
<evidence type="ECO:0000313" key="2">
    <source>
        <dbReference type="Proteomes" id="UP001610432"/>
    </source>
</evidence>
<sequence>MPKRVSVLVIGGSHAVLAVSQKLLRQTSRVAPESFLPSKYLYSIPDAFREYPVGAFAIIKELIIKIDCSTKSVFDRAGAIYEAQEKLRAARWILIGGSGLLGKVTLVSRGSRTVLTHARVYKLKLSTGHAYKVNTYIATMGTIPNNALIPKSTYAVSNITCHPYQLFSRVSLQGETVTPNIVVAIENRVQVAMYSAAALKNNSCPCRTIIGDRVIRGWMLFGCLVRLFKYKDFLTYQAPRFLRGQTG</sequence>
<proteinExistence type="predicted"/>
<dbReference type="RefSeq" id="XP_070884195.1">
    <property type="nucleotide sequence ID" value="XM_071031378.1"/>
</dbReference>
<protein>
    <recommendedName>
        <fullName evidence="3">FAD/NAD(P)-binding domain-containing protein</fullName>
    </recommendedName>
</protein>
<accession>A0ABR4LL29</accession>
<evidence type="ECO:0008006" key="3">
    <source>
        <dbReference type="Google" id="ProtNLM"/>
    </source>
</evidence>
<dbReference type="GeneID" id="98146450"/>